<evidence type="ECO:0000256" key="1">
    <source>
        <dbReference type="ARBA" id="ARBA00004651"/>
    </source>
</evidence>
<evidence type="ECO:0000256" key="4">
    <source>
        <dbReference type="ARBA" id="ARBA00022989"/>
    </source>
</evidence>
<evidence type="ECO:0000256" key="2">
    <source>
        <dbReference type="ARBA" id="ARBA00022475"/>
    </source>
</evidence>
<dbReference type="Pfam" id="PF07690">
    <property type="entry name" value="MFS_1"/>
    <property type="match status" value="1"/>
</dbReference>
<accession>A0AA51RWY7</accession>
<name>A0AA51RWY7_9GAMM</name>
<feature type="transmembrane region" description="Helical" evidence="6">
    <location>
        <begin position="133"/>
        <end position="156"/>
    </location>
</feature>
<comment type="subcellular location">
    <subcellularLocation>
        <location evidence="1">Cell membrane</location>
        <topology evidence="1">Multi-pass membrane protein</topology>
    </subcellularLocation>
</comment>
<evidence type="ECO:0000256" key="6">
    <source>
        <dbReference type="SAM" id="Phobius"/>
    </source>
</evidence>
<organism evidence="7 9">
    <name type="scientific">Pleionea litopenaei</name>
    <dbReference type="NCBI Taxonomy" id="3070815"/>
    <lineage>
        <taxon>Bacteria</taxon>
        <taxon>Pseudomonadati</taxon>
        <taxon>Pseudomonadota</taxon>
        <taxon>Gammaproteobacteria</taxon>
        <taxon>Oceanospirillales</taxon>
        <taxon>Pleioneaceae</taxon>
        <taxon>Pleionea</taxon>
    </lineage>
</organism>
<feature type="transmembrane region" description="Helical" evidence="6">
    <location>
        <begin position="340"/>
        <end position="364"/>
    </location>
</feature>
<keyword evidence="2" id="KW-1003">Cell membrane</keyword>
<dbReference type="SUPFAM" id="SSF103473">
    <property type="entry name" value="MFS general substrate transporter"/>
    <property type="match status" value="1"/>
</dbReference>
<proteinExistence type="predicted"/>
<keyword evidence="3 6" id="KW-0812">Transmembrane</keyword>
<dbReference type="PANTHER" id="PTHR23513">
    <property type="entry name" value="INTEGRAL MEMBRANE EFFLUX PROTEIN-RELATED"/>
    <property type="match status" value="1"/>
</dbReference>
<dbReference type="Proteomes" id="UP001239782">
    <property type="component" value="Plasmid unnamed2"/>
</dbReference>
<geneLocation type="plasmid" evidence="7 9">
    <name>unnamed2</name>
</geneLocation>
<dbReference type="InterPro" id="IPR036259">
    <property type="entry name" value="MFS_trans_sf"/>
</dbReference>
<feature type="transmembrane region" description="Helical" evidence="6">
    <location>
        <begin position="220"/>
        <end position="243"/>
    </location>
</feature>
<dbReference type="AlphaFoldDB" id="A0AA51RWY7"/>
<feature type="transmembrane region" description="Helical" evidence="6">
    <location>
        <begin position="249"/>
        <end position="267"/>
    </location>
</feature>
<feature type="transmembrane region" description="Helical" evidence="6">
    <location>
        <begin position="384"/>
        <end position="404"/>
    </location>
</feature>
<dbReference type="RefSeq" id="WP_309204578.1">
    <property type="nucleotide sequence ID" value="NZ_CP133550.1"/>
</dbReference>
<dbReference type="EMBL" id="CP133550">
    <property type="protein sequence ID" value="WMS89286.1"/>
    <property type="molecule type" value="Genomic_DNA"/>
</dbReference>
<sequence length="416" mass="46223">MKNSFITIWIGQSLSLLGSGVTNFALGIWVYQTTGSVFDFALIMLLITASGILVLPLSGYFIDKWSKKITLICCDAFQALILVGLLFLLTTKNLELYVVYFLVILRALLSKVQSITFNTLPRLITSQLSQLKWYASLTQISASIRLFSPVFAGVVLQYGIKWILAFDIITFFVAVLTVLISDFARNDLIQPKHDSSWELKEVSQGIKYLNTHVELKRTSIWLSFITFAVASTTVLFTPLILTISNEKALGFLLGAGGVGTVLGALTASKFGAKLLPSRSIMYCGVFICGVAINPSLLWLAVCIFGCFFSSSFALVKLKAYWYKEVPVMLQGRIFAIRDALIAVALPLGYLFSPWILSLVLEPWLTANDQIVGFLMLFTGYEEKQGFLIIFLTMGLSIILSTFLFHYTGERNGNRCI</sequence>
<keyword evidence="5 6" id="KW-0472">Membrane</keyword>
<feature type="transmembrane region" description="Helical" evidence="6">
    <location>
        <begin position="7"/>
        <end position="31"/>
    </location>
</feature>
<evidence type="ECO:0000313" key="7">
    <source>
        <dbReference type="EMBL" id="WMS89286.1"/>
    </source>
</evidence>
<reference evidence="7 9" key="1">
    <citation type="submission" date="2023-08" db="EMBL/GenBank/DDBJ databases">
        <title>Pleionea litopenaei sp. nov., isolated from stomach of juvenile Litopenaeus vannamei.</title>
        <authorList>
            <person name="Rho A.M."/>
            <person name="Hwang C.Y."/>
        </authorList>
    </citation>
    <scope>NUCLEOTIDE SEQUENCE [LARGE SCALE GENOMIC DNA]</scope>
    <source>
        <strain evidence="7 9">HL-JVS1</strain>
        <plasmid evidence="7 9">unnamed2</plasmid>
    </source>
</reference>
<feature type="transmembrane region" description="Helical" evidence="6">
    <location>
        <begin position="162"/>
        <end position="184"/>
    </location>
</feature>
<dbReference type="GO" id="GO:0005886">
    <property type="term" value="C:plasma membrane"/>
    <property type="evidence" value="ECO:0007669"/>
    <property type="project" value="UniProtKB-SubCell"/>
</dbReference>
<dbReference type="CDD" id="cd06173">
    <property type="entry name" value="MFS_MefA_like"/>
    <property type="match status" value="1"/>
</dbReference>
<dbReference type="PANTHER" id="PTHR23513:SF6">
    <property type="entry name" value="MAJOR FACILITATOR SUPERFAMILY ASSOCIATED DOMAIN-CONTAINING PROTEIN"/>
    <property type="match status" value="1"/>
</dbReference>
<dbReference type="KEGG" id="plei:Q9312_19205"/>
<keyword evidence="9" id="KW-1185">Reference proteome</keyword>
<gene>
    <name evidence="8" type="ORF">Q9312_19205</name>
    <name evidence="7" type="ORF">Q9312_19315</name>
</gene>
<keyword evidence="7" id="KW-0614">Plasmid</keyword>
<dbReference type="KEGG" id="plei:Q9312_19315"/>
<dbReference type="Gene3D" id="1.20.1250.20">
    <property type="entry name" value="MFS general substrate transporter like domains"/>
    <property type="match status" value="1"/>
</dbReference>
<feature type="transmembrane region" description="Helical" evidence="6">
    <location>
        <begin position="69"/>
        <end position="88"/>
    </location>
</feature>
<evidence type="ECO:0000256" key="5">
    <source>
        <dbReference type="ARBA" id="ARBA00023136"/>
    </source>
</evidence>
<feature type="transmembrane region" description="Helical" evidence="6">
    <location>
        <begin position="37"/>
        <end position="62"/>
    </location>
</feature>
<keyword evidence="4 6" id="KW-1133">Transmembrane helix</keyword>
<dbReference type="InterPro" id="IPR011701">
    <property type="entry name" value="MFS"/>
</dbReference>
<dbReference type="EMBL" id="CP133550">
    <property type="protein sequence ID" value="WMS89307.1"/>
    <property type="molecule type" value="Genomic_DNA"/>
</dbReference>
<evidence type="ECO:0000256" key="3">
    <source>
        <dbReference type="ARBA" id="ARBA00022692"/>
    </source>
</evidence>
<evidence type="ECO:0000313" key="9">
    <source>
        <dbReference type="Proteomes" id="UP001239782"/>
    </source>
</evidence>
<dbReference type="GO" id="GO:0022857">
    <property type="term" value="F:transmembrane transporter activity"/>
    <property type="evidence" value="ECO:0007669"/>
    <property type="project" value="InterPro"/>
</dbReference>
<feature type="transmembrane region" description="Helical" evidence="6">
    <location>
        <begin position="298"/>
        <end position="319"/>
    </location>
</feature>
<evidence type="ECO:0000313" key="8">
    <source>
        <dbReference type="EMBL" id="WMS89307.1"/>
    </source>
</evidence>
<protein>
    <submittedName>
        <fullName evidence="7">MFS transporter</fullName>
    </submittedName>
</protein>